<sequence length="165" mass="18723">MSGTYRFDRGPSAESDYQYLDVINAFLKPKCHSADSEAVKRIAEYMEKKAEVKQQKRRPRRLTKAMVNEIDLRLHGLLLSIESQSNAPPETANCLPPPSAAPEVIDLCSPSPPLRTCQVAKCQKSIDMHVNVIDIHESDSDASPEHERKARELRLFMDSIREDLY</sequence>
<dbReference type="AlphaFoldDB" id="A0A427AHR4"/>
<proteinExistence type="predicted"/>
<accession>A0A427AHR4</accession>
<name>A0A427AHR4_ENSVE</name>
<protein>
    <submittedName>
        <fullName evidence="1">Uncharacterized protein</fullName>
    </submittedName>
</protein>
<comment type="caution">
    <text evidence="1">The sequence shown here is derived from an EMBL/GenBank/DDBJ whole genome shotgun (WGS) entry which is preliminary data.</text>
</comment>
<evidence type="ECO:0000313" key="2">
    <source>
        <dbReference type="Proteomes" id="UP000287651"/>
    </source>
</evidence>
<reference evidence="1 2" key="1">
    <citation type="journal article" date="2014" name="Agronomy (Basel)">
        <title>A Draft Genome Sequence for Ensete ventricosum, the Drought-Tolerant Tree Against Hunger.</title>
        <authorList>
            <person name="Harrison J."/>
            <person name="Moore K.A."/>
            <person name="Paszkiewicz K."/>
            <person name="Jones T."/>
            <person name="Grant M."/>
            <person name="Ambacheew D."/>
            <person name="Muzemil S."/>
            <person name="Studholme D.J."/>
        </authorList>
    </citation>
    <scope>NUCLEOTIDE SEQUENCE [LARGE SCALE GENOMIC DNA]</scope>
</reference>
<evidence type="ECO:0000313" key="1">
    <source>
        <dbReference type="EMBL" id="RRT75750.1"/>
    </source>
</evidence>
<dbReference type="Proteomes" id="UP000287651">
    <property type="component" value="Unassembled WGS sequence"/>
</dbReference>
<dbReference type="EMBL" id="AMZH03002390">
    <property type="protein sequence ID" value="RRT75750.1"/>
    <property type="molecule type" value="Genomic_DNA"/>
</dbReference>
<gene>
    <name evidence="1" type="ORF">B296_00010682</name>
</gene>
<organism evidence="1 2">
    <name type="scientific">Ensete ventricosum</name>
    <name type="common">Abyssinian banana</name>
    <name type="synonym">Musa ensete</name>
    <dbReference type="NCBI Taxonomy" id="4639"/>
    <lineage>
        <taxon>Eukaryota</taxon>
        <taxon>Viridiplantae</taxon>
        <taxon>Streptophyta</taxon>
        <taxon>Embryophyta</taxon>
        <taxon>Tracheophyta</taxon>
        <taxon>Spermatophyta</taxon>
        <taxon>Magnoliopsida</taxon>
        <taxon>Liliopsida</taxon>
        <taxon>Zingiberales</taxon>
        <taxon>Musaceae</taxon>
        <taxon>Ensete</taxon>
    </lineage>
</organism>